<sequence length="174" mass="19821">MTKPTSTDLSATQELRAARARSILFSRPGFVIRRLHQIHMGLFIAEVGSFNITPVQYSLLTTLIEHNEIEQTDLCMEIGLERTSVSEILPRLEARGLLSRKPSALDRRVKLVKITRKGRNLLRRIEPAARRAHDRTIEAIPPEERNHLLMQLVRLVEANNEFGNAPMKIRKNAG</sequence>
<dbReference type="PANTHER" id="PTHR42756">
    <property type="entry name" value="TRANSCRIPTIONAL REGULATOR, MARR"/>
    <property type="match status" value="1"/>
</dbReference>
<keyword evidence="3" id="KW-0804">Transcription</keyword>
<keyword evidence="1" id="KW-0805">Transcription regulation</keyword>
<dbReference type="PROSITE" id="PS01117">
    <property type="entry name" value="HTH_MARR_1"/>
    <property type="match status" value="1"/>
</dbReference>
<dbReference type="SUPFAM" id="SSF46785">
    <property type="entry name" value="Winged helix' DNA-binding domain"/>
    <property type="match status" value="1"/>
</dbReference>
<dbReference type="InterPro" id="IPR036388">
    <property type="entry name" value="WH-like_DNA-bd_sf"/>
</dbReference>
<dbReference type="InterPro" id="IPR036390">
    <property type="entry name" value="WH_DNA-bd_sf"/>
</dbReference>
<gene>
    <name evidence="5" type="ORF">DD666_15140</name>
</gene>
<dbReference type="InterPro" id="IPR000835">
    <property type="entry name" value="HTH_MarR-typ"/>
</dbReference>
<dbReference type="Pfam" id="PF01047">
    <property type="entry name" value="MarR"/>
    <property type="match status" value="1"/>
</dbReference>
<evidence type="ECO:0000313" key="6">
    <source>
        <dbReference type="Proteomes" id="UP000264036"/>
    </source>
</evidence>
<dbReference type="AlphaFoldDB" id="A0A356LJJ9"/>
<dbReference type="GO" id="GO:0003677">
    <property type="term" value="F:DNA binding"/>
    <property type="evidence" value="ECO:0007669"/>
    <property type="project" value="UniProtKB-KW"/>
</dbReference>
<dbReference type="PANTHER" id="PTHR42756:SF1">
    <property type="entry name" value="TRANSCRIPTIONAL REPRESSOR OF EMRAB OPERON"/>
    <property type="match status" value="1"/>
</dbReference>
<dbReference type="PRINTS" id="PR00598">
    <property type="entry name" value="HTHMARR"/>
</dbReference>
<dbReference type="GO" id="GO:0003700">
    <property type="term" value="F:DNA-binding transcription factor activity"/>
    <property type="evidence" value="ECO:0007669"/>
    <property type="project" value="InterPro"/>
</dbReference>
<dbReference type="Gene3D" id="1.10.10.10">
    <property type="entry name" value="Winged helix-like DNA-binding domain superfamily/Winged helix DNA-binding domain"/>
    <property type="match status" value="1"/>
</dbReference>
<feature type="domain" description="HTH marR-type" evidence="4">
    <location>
        <begin position="21"/>
        <end position="157"/>
    </location>
</feature>
<evidence type="ECO:0000259" key="4">
    <source>
        <dbReference type="PROSITE" id="PS50995"/>
    </source>
</evidence>
<dbReference type="InterPro" id="IPR023187">
    <property type="entry name" value="Tscrpt_reg_MarR-type_CS"/>
</dbReference>
<reference evidence="5 6" key="1">
    <citation type="journal article" date="2018" name="Nat. Biotechnol.">
        <title>A standardized bacterial taxonomy based on genome phylogeny substantially revises the tree of life.</title>
        <authorList>
            <person name="Parks D.H."/>
            <person name="Chuvochina M."/>
            <person name="Waite D.W."/>
            <person name="Rinke C."/>
            <person name="Skarshewski A."/>
            <person name="Chaumeil P.A."/>
            <person name="Hugenholtz P."/>
        </authorList>
    </citation>
    <scope>NUCLEOTIDE SEQUENCE [LARGE SCALE GENOMIC DNA]</scope>
    <source>
        <strain evidence="5">UBA10707</strain>
    </source>
</reference>
<name>A0A356LJJ9_9BURK</name>
<dbReference type="Proteomes" id="UP000264036">
    <property type="component" value="Unassembled WGS sequence"/>
</dbReference>
<dbReference type="EMBL" id="DOEK01000030">
    <property type="protein sequence ID" value="HBP30741.1"/>
    <property type="molecule type" value="Genomic_DNA"/>
</dbReference>
<accession>A0A356LJJ9</accession>
<evidence type="ECO:0000256" key="3">
    <source>
        <dbReference type="ARBA" id="ARBA00023163"/>
    </source>
</evidence>
<organism evidence="5 6">
    <name type="scientific">Advenella kashmirensis</name>
    <dbReference type="NCBI Taxonomy" id="310575"/>
    <lineage>
        <taxon>Bacteria</taxon>
        <taxon>Pseudomonadati</taxon>
        <taxon>Pseudomonadota</taxon>
        <taxon>Betaproteobacteria</taxon>
        <taxon>Burkholderiales</taxon>
        <taxon>Alcaligenaceae</taxon>
    </lineage>
</organism>
<comment type="caution">
    <text evidence="5">The sequence shown here is derived from an EMBL/GenBank/DDBJ whole genome shotgun (WGS) entry which is preliminary data.</text>
</comment>
<proteinExistence type="predicted"/>
<evidence type="ECO:0000256" key="2">
    <source>
        <dbReference type="ARBA" id="ARBA00023125"/>
    </source>
</evidence>
<protein>
    <submittedName>
        <fullName evidence="5">MarR family transcriptional regulator</fullName>
    </submittedName>
</protein>
<dbReference type="PROSITE" id="PS50995">
    <property type="entry name" value="HTH_MARR_2"/>
    <property type="match status" value="1"/>
</dbReference>
<keyword evidence="2" id="KW-0238">DNA-binding</keyword>
<evidence type="ECO:0000313" key="5">
    <source>
        <dbReference type="EMBL" id="HBP30741.1"/>
    </source>
</evidence>
<evidence type="ECO:0000256" key="1">
    <source>
        <dbReference type="ARBA" id="ARBA00023015"/>
    </source>
</evidence>
<dbReference type="SMART" id="SM00347">
    <property type="entry name" value="HTH_MARR"/>
    <property type="match status" value="1"/>
</dbReference>